<dbReference type="EMBL" id="JBBWUH010000003">
    <property type="protein sequence ID" value="KAK8173521.1"/>
    <property type="molecule type" value="Genomic_DNA"/>
</dbReference>
<name>A0ABR1XZA5_9PEZI</name>
<evidence type="ECO:0000313" key="2">
    <source>
        <dbReference type="EMBL" id="KAK8173521.1"/>
    </source>
</evidence>
<feature type="region of interest" description="Disordered" evidence="1">
    <location>
        <begin position="143"/>
        <end position="222"/>
    </location>
</feature>
<evidence type="ECO:0000256" key="1">
    <source>
        <dbReference type="SAM" id="MobiDB-lite"/>
    </source>
</evidence>
<sequence length="222" mass="24905">MEGDQQLDETRPPKSKASSRPKGNPFSNGGSGSFMRSALSSATKQYDPLFASVDDCPAHQRAHAPNFRTKDVRVELEPELPQYDVSVTHQANARSLPPLPEFHGLREMPHHSHVKGLTVGQISRHQKSLNAWRMRGYEEMPRWNRREFRKTRRSMKPKPTKTPKNTADEGAKQSDNPQDTVGSEDEVGNQHGAADEEAMTGAEGNVDNSRMYPKEMEAWLSA</sequence>
<organism evidence="2 3">
    <name type="scientific">Phyllosticta citrichinensis</name>
    <dbReference type="NCBI Taxonomy" id="1130410"/>
    <lineage>
        <taxon>Eukaryota</taxon>
        <taxon>Fungi</taxon>
        <taxon>Dikarya</taxon>
        <taxon>Ascomycota</taxon>
        <taxon>Pezizomycotina</taxon>
        <taxon>Dothideomycetes</taxon>
        <taxon>Dothideomycetes incertae sedis</taxon>
        <taxon>Botryosphaeriales</taxon>
        <taxon>Phyllostictaceae</taxon>
        <taxon>Phyllosticta</taxon>
    </lineage>
</organism>
<feature type="region of interest" description="Disordered" evidence="1">
    <location>
        <begin position="1"/>
        <end position="39"/>
    </location>
</feature>
<keyword evidence="3" id="KW-1185">Reference proteome</keyword>
<gene>
    <name evidence="2" type="ORF">IWX90DRAFT_412938</name>
</gene>
<comment type="caution">
    <text evidence="2">The sequence shown here is derived from an EMBL/GenBank/DDBJ whole genome shotgun (WGS) entry which is preliminary data.</text>
</comment>
<dbReference type="Proteomes" id="UP001456524">
    <property type="component" value="Unassembled WGS sequence"/>
</dbReference>
<protein>
    <submittedName>
        <fullName evidence="2">Uncharacterized protein</fullName>
    </submittedName>
</protein>
<reference evidence="2 3" key="1">
    <citation type="journal article" date="2022" name="G3 (Bethesda)">
        <title>Enemy or ally: a genomic approach to elucidate the lifestyle of Phyllosticta citrichinaensis.</title>
        <authorList>
            <person name="Buijs V.A."/>
            <person name="Groenewald J.Z."/>
            <person name="Haridas S."/>
            <person name="LaButti K.M."/>
            <person name="Lipzen A."/>
            <person name="Martin F.M."/>
            <person name="Barry K."/>
            <person name="Grigoriev I.V."/>
            <person name="Crous P.W."/>
            <person name="Seidl M.F."/>
        </authorList>
    </citation>
    <scope>NUCLEOTIDE SEQUENCE [LARGE SCALE GENOMIC DNA]</scope>
    <source>
        <strain evidence="2 3">CBS 129764</strain>
    </source>
</reference>
<feature type="compositionally biased region" description="Basic and acidic residues" evidence="1">
    <location>
        <begin position="212"/>
        <end position="222"/>
    </location>
</feature>
<evidence type="ECO:0000313" key="3">
    <source>
        <dbReference type="Proteomes" id="UP001456524"/>
    </source>
</evidence>
<accession>A0ABR1XZA5</accession>
<feature type="compositionally biased region" description="Basic residues" evidence="1">
    <location>
        <begin position="147"/>
        <end position="161"/>
    </location>
</feature>
<proteinExistence type="predicted"/>